<keyword evidence="2" id="KW-0812">Transmembrane</keyword>
<organism evidence="3 4">
    <name type="scientific">Streptomyces alboniger</name>
    <dbReference type="NCBI Taxonomy" id="132473"/>
    <lineage>
        <taxon>Bacteria</taxon>
        <taxon>Bacillati</taxon>
        <taxon>Actinomycetota</taxon>
        <taxon>Actinomycetes</taxon>
        <taxon>Kitasatosporales</taxon>
        <taxon>Streptomycetaceae</taxon>
        <taxon>Streptomyces</taxon>
        <taxon>Streptomyces aurantiacus group</taxon>
    </lineage>
</organism>
<keyword evidence="2" id="KW-0472">Membrane</keyword>
<reference evidence="3 4" key="1">
    <citation type="submission" date="2017-09" db="EMBL/GenBank/DDBJ databases">
        <authorList>
            <person name="Lee N."/>
            <person name="Cho B.-K."/>
        </authorList>
    </citation>
    <scope>NUCLEOTIDE SEQUENCE [LARGE SCALE GENOMIC DNA]</scope>
    <source>
        <strain evidence="3 4">ATCC 12461</strain>
    </source>
</reference>
<dbReference type="OrthoDB" id="4324067at2"/>
<evidence type="ECO:0000313" key="4">
    <source>
        <dbReference type="Proteomes" id="UP000326553"/>
    </source>
</evidence>
<evidence type="ECO:0000313" key="3">
    <source>
        <dbReference type="EMBL" id="QEV19872.1"/>
    </source>
</evidence>
<keyword evidence="4" id="KW-1185">Reference proteome</keyword>
<feature type="transmembrane region" description="Helical" evidence="2">
    <location>
        <begin position="39"/>
        <end position="59"/>
    </location>
</feature>
<evidence type="ECO:0000256" key="2">
    <source>
        <dbReference type="SAM" id="Phobius"/>
    </source>
</evidence>
<name>A0A5J6HKX9_STRAD</name>
<proteinExistence type="predicted"/>
<protein>
    <submittedName>
        <fullName evidence="3">DUF4307 domain-containing protein</fullName>
    </submittedName>
</protein>
<gene>
    <name evidence="3" type="ORF">CP975_22250</name>
</gene>
<dbReference type="InterPro" id="IPR025443">
    <property type="entry name" value="DUF4307"/>
</dbReference>
<dbReference type="AlphaFoldDB" id="A0A5J6HKX9"/>
<accession>A0A5J6HKX9</accession>
<dbReference type="EMBL" id="CP023695">
    <property type="protein sequence ID" value="QEV19872.1"/>
    <property type="molecule type" value="Genomic_DNA"/>
</dbReference>
<keyword evidence="2" id="KW-1133">Transmembrane helix</keyword>
<feature type="region of interest" description="Disordered" evidence="1">
    <location>
        <begin position="1"/>
        <end position="29"/>
    </location>
</feature>
<dbReference type="Proteomes" id="UP000326553">
    <property type="component" value="Chromosome"/>
</dbReference>
<evidence type="ECO:0000256" key="1">
    <source>
        <dbReference type="SAM" id="MobiDB-lite"/>
    </source>
</evidence>
<sequence>MAAVGSKPSEGPSEAHPEGLPQGRYGRSRTADEAADRKLRIVGSVLGVVLLGVVGWFGYDYVNGTKLSAEVIKFDVVSATAVEAHLEVRKDADAKGYCTLRSQAESGAEVGRADFRFDQREGRIDRVVTLRTTERATSVELLGCHSD</sequence>
<dbReference type="KEGG" id="salw:CP975_22250"/>
<dbReference type="Pfam" id="PF14155">
    <property type="entry name" value="DUF4307"/>
    <property type="match status" value="1"/>
</dbReference>